<organism evidence="5 6">
    <name type="scientific">Corynebacterium lemuris</name>
    <dbReference type="NCBI Taxonomy" id="1859292"/>
    <lineage>
        <taxon>Bacteria</taxon>
        <taxon>Bacillati</taxon>
        <taxon>Actinomycetota</taxon>
        <taxon>Actinomycetes</taxon>
        <taxon>Mycobacteriales</taxon>
        <taxon>Corynebacteriaceae</taxon>
        <taxon>Corynebacterium</taxon>
    </lineage>
</organism>
<dbReference type="SUPFAM" id="SSF53187">
    <property type="entry name" value="Zn-dependent exopeptidases"/>
    <property type="match status" value="1"/>
</dbReference>
<dbReference type="EMBL" id="JANWTC010000002">
    <property type="protein sequence ID" value="MCS5478884.1"/>
    <property type="molecule type" value="Genomic_DNA"/>
</dbReference>
<evidence type="ECO:0000313" key="5">
    <source>
        <dbReference type="EMBL" id="MCS5478884.1"/>
    </source>
</evidence>
<dbReference type="EC" id="3.5.1.18" evidence="3"/>
<name>A0ABT2FVA3_9CORY</name>
<dbReference type="Gene3D" id="3.40.630.10">
    <property type="entry name" value="Zn peptidases"/>
    <property type="match status" value="1"/>
</dbReference>
<evidence type="ECO:0000259" key="4">
    <source>
        <dbReference type="Pfam" id="PF07687"/>
    </source>
</evidence>
<keyword evidence="6" id="KW-1185">Reference proteome</keyword>
<dbReference type="SUPFAM" id="SSF55031">
    <property type="entry name" value="Bacterial exopeptidase dimerisation domain"/>
    <property type="match status" value="1"/>
</dbReference>
<evidence type="ECO:0000313" key="6">
    <source>
        <dbReference type="Proteomes" id="UP001205965"/>
    </source>
</evidence>
<protein>
    <recommendedName>
        <fullName evidence="3">Succinyl-diaminopimelate desuccinylase</fullName>
        <ecNumber evidence="3">3.5.1.18</ecNumber>
    </recommendedName>
</protein>
<evidence type="ECO:0000256" key="2">
    <source>
        <dbReference type="ARBA" id="ARBA00022801"/>
    </source>
</evidence>
<sequence length="367" mass="39417">MTPLDLTSDPVSLTAALVDIPSPSHHEKQLADLVEAALRRLPGLPDSQIIRRGNTVAAATRRGLGRRVILAGHLDTVPLAGNVPHQLIDDVLHGCGTVDMKSGLAVYLHLFALLADAPDLTSDLTLIAYEAEEVESRFNGLGHLAVSDPEWLRGDLALLGEPSNGIIEAGCQGTLRLRVTAHGARAHSARAWLGENAAHRIGPVIARIADYEARRVDIDGCHYREGLNVVQLESFVATNTIPDKAHVLVNFRFAPDRTEDEALDHVLRYLAIDNLDDGFTVTLEDSMPGALPGLQQSAAAALIESVGEVRAKLGWTDVARFAPLGVPAVNFGPGDPAFAHRVEEQVPVAQITHVASQLRNFLTTRPS</sequence>
<dbReference type="RefSeq" id="WP_259426957.1">
    <property type="nucleotide sequence ID" value="NZ_JANWTC010000002.1"/>
</dbReference>
<dbReference type="InterPro" id="IPR002933">
    <property type="entry name" value="Peptidase_M20"/>
</dbReference>
<dbReference type="GO" id="GO:0009014">
    <property type="term" value="F:succinyl-diaminopimelate desuccinylase activity"/>
    <property type="evidence" value="ECO:0007669"/>
    <property type="project" value="UniProtKB-EC"/>
</dbReference>
<dbReference type="InterPro" id="IPR010174">
    <property type="entry name" value="Succinyl-DAP_deSuclase_DapE"/>
</dbReference>
<dbReference type="InterPro" id="IPR036264">
    <property type="entry name" value="Bact_exopeptidase_dim_dom"/>
</dbReference>
<dbReference type="Pfam" id="PF01546">
    <property type="entry name" value="Peptidase_M20"/>
    <property type="match status" value="1"/>
</dbReference>
<evidence type="ECO:0000256" key="3">
    <source>
        <dbReference type="NCBIfam" id="TIGR01900"/>
    </source>
</evidence>
<reference evidence="5 6" key="1">
    <citation type="submission" date="2022-08" db="EMBL/GenBank/DDBJ databases">
        <title>YIM 101645 draft genome.</title>
        <authorList>
            <person name="Chen X."/>
        </authorList>
    </citation>
    <scope>NUCLEOTIDE SEQUENCE [LARGE SCALE GENOMIC DNA]</scope>
    <source>
        <strain evidence="5 6">YIM 101645</strain>
    </source>
</reference>
<comment type="caution">
    <text evidence="5">The sequence shown here is derived from an EMBL/GenBank/DDBJ whole genome shotgun (WGS) entry which is preliminary data.</text>
</comment>
<keyword evidence="1" id="KW-0479">Metal-binding</keyword>
<dbReference type="Proteomes" id="UP001205965">
    <property type="component" value="Unassembled WGS sequence"/>
</dbReference>
<dbReference type="Gene3D" id="3.30.70.360">
    <property type="match status" value="1"/>
</dbReference>
<dbReference type="NCBIfam" id="TIGR01900">
    <property type="entry name" value="dapE-gram_pos"/>
    <property type="match status" value="1"/>
</dbReference>
<dbReference type="InterPro" id="IPR050072">
    <property type="entry name" value="Peptidase_M20A"/>
</dbReference>
<evidence type="ECO:0000256" key="1">
    <source>
        <dbReference type="ARBA" id="ARBA00022723"/>
    </source>
</evidence>
<dbReference type="InterPro" id="IPR011650">
    <property type="entry name" value="Peptidase_M20_dimer"/>
</dbReference>
<proteinExistence type="predicted"/>
<feature type="domain" description="Peptidase M20 dimerisation" evidence="4">
    <location>
        <begin position="173"/>
        <end position="270"/>
    </location>
</feature>
<accession>A0ABT2FVA3</accession>
<dbReference type="Pfam" id="PF07687">
    <property type="entry name" value="M20_dimer"/>
    <property type="match status" value="1"/>
</dbReference>
<keyword evidence="2 5" id="KW-0378">Hydrolase</keyword>
<dbReference type="PANTHER" id="PTHR43808">
    <property type="entry name" value="ACETYLORNITHINE DEACETYLASE"/>
    <property type="match status" value="1"/>
</dbReference>
<dbReference type="PANTHER" id="PTHR43808:SF31">
    <property type="entry name" value="N-ACETYL-L-CITRULLINE DEACETYLASE"/>
    <property type="match status" value="1"/>
</dbReference>
<gene>
    <name evidence="5" type="primary">dapE</name>
    <name evidence="5" type="ORF">NYP18_04350</name>
</gene>